<dbReference type="KEGG" id="cur:cu1025"/>
<reference evidence="3 4" key="1">
    <citation type="journal article" date="2008" name="J. Biotechnol.">
        <title>The lifestyle of Corynebacterium urealyticum derived from its complete genome sequence established by pyrosequencing.</title>
        <authorList>
            <person name="Tauch A."/>
            <person name="Trost E."/>
            <person name="Tilker A."/>
            <person name="Ludewig U."/>
            <person name="Schneiker S."/>
            <person name="Goesmann A."/>
            <person name="Arnold W."/>
            <person name="Bekel T."/>
            <person name="Brinkrolf K."/>
            <person name="Brune I."/>
            <person name="Goetker S."/>
            <person name="Kalinowski J."/>
            <person name="Kamp P.-B."/>
            <person name="Lobo F.P."/>
            <person name="Viehoever P."/>
            <person name="Weisshaar B."/>
            <person name="Soriano F."/>
            <person name="Droege M."/>
            <person name="Puehler A."/>
        </authorList>
    </citation>
    <scope>NUCLEOTIDE SEQUENCE [LARGE SCALE GENOMIC DNA]</scope>
    <source>
        <strain evidence="4">ATCC 43042 / DSM 7109</strain>
    </source>
</reference>
<name>B1VDT6_CORU7</name>
<evidence type="ECO:0000259" key="2">
    <source>
        <dbReference type="Pfam" id="PF22845"/>
    </source>
</evidence>
<protein>
    <recommendedName>
        <fullName evidence="5">DUF3097 domain-containing protein</fullName>
    </recommendedName>
</protein>
<dbReference type="Pfam" id="PF22845">
    <property type="entry name" value="DUF3097_N"/>
    <property type="match status" value="1"/>
</dbReference>
<dbReference type="HOGENOM" id="CLU_066403_0_0_11"/>
<feature type="domain" description="DUF3097" evidence="1">
    <location>
        <begin position="220"/>
        <end position="375"/>
    </location>
</feature>
<dbReference type="Proteomes" id="UP000001727">
    <property type="component" value="Chromosome"/>
</dbReference>
<organism evidence="3 4">
    <name type="scientific">Corynebacterium urealyticum (strain ATCC 43042 / DSM 7109)</name>
    <dbReference type="NCBI Taxonomy" id="504474"/>
    <lineage>
        <taxon>Bacteria</taxon>
        <taxon>Bacillati</taxon>
        <taxon>Actinomycetota</taxon>
        <taxon>Actinomycetes</taxon>
        <taxon>Mycobacteriales</taxon>
        <taxon>Corynebacteriaceae</taxon>
        <taxon>Corynebacterium</taxon>
    </lineage>
</organism>
<dbReference type="STRING" id="504474.cu1025"/>
<evidence type="ECO:0000313" key="3">
    <source>
        <dbReference type="EMBL" id="CAQ04984.1"/>
    </source>
</evidence>
<dbReference type="Pfam" id="PF11296">
    <property type="entry name" value="DUF3097_C"/>
    <property type="match status" value="1"/>
</dbReference>
<dbReference type="InterPro" id="IPR053883">
    <property type="entry name" value="DUF3097_N"/>
</dbReference>
<evidence type="ECO:0008006" key="5">
    <source>
        <dbReference type="Google" id="ProtNLM"/>
    </source>
</evidence>
<dbReference type="AlphaFoldDB" id="B1VDT6"/>
<dbReference type="EMBL" id="AM942444">
    <property type="protein sequence ID" value="CAQ04984.1"/>
    <property type="molecule type" value="Genomic_DNA"/>
</dbReference>
<sequence>MTARTVLRRSINPVASSASVAVLETDPLAFARTRWWRPCTAWKESITSSVLMTPCSHHASHRDVFCTGDHSWLRISRFVSALGIAPPTSFIRLSLSLTAMSFNNRDPYSGDILKGHARTKRPQYPEVPAEPGLIIEVLADDFVGEVVGGEKTIDGWCVKLEDRHGAQRLFPLRPGGFLLEGQRVSLSRYVAPREVPVEPTISNSGSRRVANVEAKVAAPSRIWVEGIHDAAIVERVWGHDLRVEGIVVEYIEGLDNLHERLAEFQPTADRRVGVLADHLIEGTKEMRLVQSLGPHVMVTGHPYIDIWEAVKPSSVGIKAWPHVPRGIDWKTGVCQQLGWGTPQDGWRKVYSSVKTFRDLDSSLLGAVERLIDFVTVGG</sequence>
<evidence type="ECO:0000313" key="4">
    <source>
        <dbReference type="Proteomes" id="UP000001727"/>
    </source>
</evidence>
<dbReference type="eggNOG" id="COG0613">
    <property type="taxonomic scope" value="Bacteria"/>
</dbReference>
<gene>
    <name evidence="3" type="ordered locus">cu1025</name>
</gene>
<evidence type="ECO:0000259" key="1">
    <source>
        <dbReference type="Pfam" id="PF11296"/>
    </source>
</evidence>
<dbReference type="InterPro" id="IPR021447">
    <property type="entry name" value="DUF3097_C"/>
</dbReference>
<proteinExistence type="predicted"/>
<keyword evidence="4" id="KW-1185">Reference proteome</keyword>
<feature type="domain" description="DUF3097" evidence="2">
    <location>
        <begin position="126"/>
        <end position="188"/>
    </location>
</feature>
<accession>B1VDT6</accession>